<dbReference type="EMBL" id="JACBYR010000001">
    <property type="protein sequence ID" value="NYE83196.1"/>
    <property type="molecule type" value="Genomic_DNA"/>
</dbReference>
<dbReference type="AlphaFoldDB" id="A0A7Y9IUB6"/>
<keyword evidence="2 8" id="KW-0963">Cytoplasm</keyword>
<dbReference type="InterPro" id="IPR012094">
    <property type="entry name" value="tRNA_Ile_lys_synt"/>
</dbReference>
<comment type="similarity">
    <text evidence="8">Belongs to the tRNA(Ile)-lysidine synthase family.</text>
</comment>
<dbReference type="SUPFAM" id="SSF52402">
    <property type="entry name" value="Adenine nucleotide alpha hydrolases-like"/>
    <property type="match status" value="1"/>
</dbReference>
<keyword evidence="11" id="KW-1185">Reference proteome</keyword>
<organism evidence="10 11">
    <name type="scientific">Pigmentiphaga litoralis</name>
    <dbReference type="NCBI Taxonomy" id="516702"/>
    <lineage>
        <taxon>Bacteria</taxon>
        <taxon>Pseudomonadati</taxon>
        <taxon>Pseudomonadota</taxon>
        <taxon>Betaproteobacteria</taxon>
        <taxon>Burkholderiales</taxon>
        <taxon>Alcaligenaceae</taxon>
        <taxon>Pigmentiphaga</taxon>
    </lineage>
</organism>
<comment type="catalytic activity">
    <reaction evidence="7 8">
        <text>cytidine(34) in tRNA(Ile2) + L-lysine + ATP = lysidine(34) in tRNA(Ile2) + AMP + diphosphate + H(+)</text>
        <dbReference type="Rhea" id="RHEA:43744"/>
        <dbReference type="Rhea" id="RHEA-COMP:10625"/>
        <dbReference type="Rhea" id="RHEA-COMP:10670"/>
        <dbReference type="ChEBI" id="CHEBI:15378"/>
        <dbReference type="ChEBI" id="CHEBI:30616"/>
        <dbReference type="ChEBI" id="CHEBI:32551"/>
        <dbReference type="ChEBI" id="CHEBI:33019"/>
        <dbReference type="ChEBI" id="CHEBI:82748"/>
        <dbReference type="ChEBI" id="CHEBI:83665"/>
        <dbReference type="ChEBI" id="CHEBI:456215"/>
        <dbReference type="EC" id="6.3.4.19"/>
    </reaction>
</comment>
<evidence type="ECO:0000256" key="3">
    <source>
        <dbReference type="ARBA" id="ARBA00022598"/>
    </source>
</evidence>
<dbReference type="HAMAP" id="MF_01161">
    <property type="entry name" value="tRNA_Ile_lys_synt"/>
    <property type="match status" value="1"/>
</dbReference>
<comment type="caution">
    <text evidence="10">The sequence shown here is derived from an EMBL/GenBank/DDBJ whole genome shotgun (WGS) entry which is preliminary data.</text>
</comment>
<dbReference type="InterPro" id="IPR012796">
    <property type="entry name" value="Lysidine-tRNA-synth_C"/>
</dbReference>
<evidence type="ECO:0000256" key="6">
    <source>
        <dbReference type="ARBA" id="ARBA00022840"/>
    </source>
</evidence>
<dbReference type="InterPro" id="IPR015262">
    <property type="entry name" value="tRNA_Ile_lys_synt_subst-bd"/>
</dbReference>
<dbReference type="SMART" id="SM00977">
    <property type="entry name" value="TilS_C"/>
    <property type="match status" value="1"/>
</dbReference>
<evidence type="ECO:0000256" key="7">
    <source>
        <dbReference type="ARBA" id="ARBA00048539"/>
    </source>
</evidence>
<evidence type="ECO:0000256" key="4">
    <source>
        <dbReference type="ARBA" id="ARBA00022694"/>
    </source>
</evidence>
<feature type="binding site" evidence="8">
    <location>
        <begin position="48"/>
        <end position="53"/>
    </location>
    <ligand>
        <name>ATP</name>
        <dbReference type="ChEBI" id="CHEBI:30616"/>
    </ligand>
</feature>
<feature type="domain" description="Lysidine-tRNA(Ile) synthetase C-terminal" evidence="9">
    <location>
        <begin position="411"/>
        <end position="482"/>
    </location>
</feature>
<dbReference type="Pfam" id="PF09179">
    <property type="entry name" value="TilS"/>
    <property type="match status" value="1"/>
</dbReference>
<dbReference type="InterPro" id="IPR014729">
    <property type="entry name" value="Rossmann-like_a/b/a_fold"/>
</dbReference>
<dbReference type="NCBIfam" id="TIGR02433">
    <property type="entry name" value="lysidine_TilS_C"/>
    <property type="match status" value="1"/>
</dbReference>
<evidence type="ECO:0000313" key="10">
    <source>
        <dbReference type="EMBL" id="NYE83196.1"/>
    </source>
</evidence>
<dbReference type="GO" id="GO:0005524">
    <property type="term" value="F:ATP binding"/>
    <property type="evidence" value="ECO:0007669"/>
    <property type="project" value="UniProtKB-UniRule"/>
</dbReference>
<dbReference type="Proteomes" id="UP000542125">
    <property type="component" value="Unassembled WGS sequence"/>
</dbReference>
<dbReference type="GO" id="GO:0032267">
    <property type="term" value="F:tRNA(Ile)-lysidine synthase activity"/>
    <property type="evidence" value="ECO:0007669"/>
    <property type="project" value="UniProtKB-EC"/>
</dbReference>
<dbReference type="EC" id="6.3.4.19" evidence="8"/>
<dbReference type="Pfam" id="PF11734">
    <property type="entry name" value="TilS_C"/>
    <property type="match status" value="1"/>
</dbReference>
<protein>
    <recommendedName>
        <fullName evidence="8">tRNA(Ile)-lysidine synthase</fullName>
        <ecNumber evidence="8">6.3.4.19</ecNumber>
    </recommendedName>
    <alternativeName>
        <fullName evidence="8">tRNA(Ile)-2-lysyl-cytidine synthase</fullName>
    </alternativeName>
    <alternativeName>
        <fullName evidence="8">tRNA(Ile)-lysidine synthetase</fullName>
    </alternativeName>
</protein>
<dbReference type="NCBIfam" id="TIGR02432">
    <property type="entry name" value="lysidine_TilS_N"/>
    <property type="match status" value="1"/>
</dbReference>
<dbReference type="Pfam" id="PF01171">
    <property type="entry name" value="ATP_bind_3"/>
    <property type="match status" value="1"/>
</dbReference>
<comment type="domain">
    <text evidence="8">The N-terminal region contains the highly conserved SGGXDS motif, predicted to be a P-loop motif involved in ATP binding.</text>
</comment>
<keyword evidence="4 8" id="KW-0819">tRNA processing</keyword>
<dbReference type="SUPFAM" id="SSF56037">
    <property type="entry name" value="PheT/TilS domain"/>
    <property type="match status" value="1"/>
</dbReference>
<dbReference type="CDD" id="cd01992">
    <property type="entry name" value="TilS_N"/>
    <property type="match status" value="1"/>
</dbReference>
<evidence type="ECO:0000313" key="11">
    <source>
        <dbReference type="Proteomes" id="UP000542125"/>
    </source>
</evidence>
<evidence type="ECO:0000256" key="5">
    <source>
        <dbReference type="ARBA" id="ARBA00022741"/>
    </source>
</evidence>
<reference evidence="10 11" key="1">
    <citation type="submission" date="2020-07" db="EMBL/GenBank/DDBJ databases">
        <title>Genomic Encyclopedia of Type Strains, Phase IV (KMG-V): Genome sequencing to study the core and pangenomes of soil and plant-associated prokaryotes.</title>
        <authorList>
            <person name="Whitman W."/>
        </authorList>
    </citation>
    <scope>NUCLEOTIDE SEQUENCE [LARGE SCALE GENOMIC DNA]</scope>
    <source>
        <strain evidence="10 11">SAS40</strain>
    </source>
</reference>
<evidence type="ECO:0000256" key="1">
    <source>
        <dbReference type="ARBA" id="ARBA00004496"/>
    </source>
</evidence>
<dbReference type="PANTHER" id="PTHR43033:SF1">
    <property type="entry name" value="TRNA(ILE)-LYSIDINE SYNTHASE-RELATED"/>
    <property type="match status" value="1"/>
</dbReference>
<gene>
    <name evidence="8" type="primary">tilS</name>
    <name evidence="10" type="ORF">FHW18_002467</name>
</gene>
<keyword evidence="3 8" id="KW-0436">Ligase</keyword>
<dbReference type="Gene3D" id="1.20.59.20">
    <property type="match status" value="1"/>
</dbReference>
<dbReference type="GO" id="GO:0006400">
    <property type="term" value="P:tRNA modification"/>
    <property type="evidence" value="ECO:0007669"/>
    <property type="project" value="UniProtKB-UniRule"/>
</dbReference>
<sequence>MADSRRPSSPEPGQGGSASPLLVALVSALNGAFDALPPGLARLAVAVSGGPDSSALAMLAAPVARERGLALHVFHVHHGLHAQADDWARIASCLADRLGLPFAQTRVSVDTSDGRGIEAAARVARYAALADMARAADVRHILLGHHQDDQVETVLLRLLRGAGLDGVGGMAAVSQLDGIDYLRPWLTVPRSRIQETLRDYGPALAPDYVAVSDPSNLDIRYARGALRSDVLPAIERTWPGYRSTLERFARLATESADVLREVAAADLEAVQEHVPPYDHCVRVSALLGLSEARQTLVLRLWLAEHGLTMPSEARLLELQRQLQRAARDRQIVLQHETVHVRRFRDWLVIDRVGERSGDRTGDHSGDDGAADAAGIVWTGEADIRVDSHGGILQFSSAAQGIDPQWLRGGPLSIAWRRGRERLKVGPATPSRSLKNLYQERGIPSWERERLPLVYRGDILVYAAGLGIDARVPQAEPGIRLNWVADRPGATVVS</sequence>
<dbReference type="SUPFAM" id="SSF82829">
    <property type="entry name" value="MesJ substrate recognition domain-like"/>
    <property type="match status" value="1"/>
</dbReference>
<dbReference type="Gene3D" id="3.40.50.620">
    <property type="entry name" value="HUPs"/>
    <property type="match status" value="1"/>
</dbReference>
<evidence type="ECO:0000256" key="8">
    <source>
        <dbReference type="HAMAP-Rule" id="MF_01161"/>
    </source>
</evidence>
<keyword evidence="6 8" id="KW-0067">ATP-binding</keyword>
<name>A0A7Y9IUB6_9BURK</name>
<comment type="subcellular location">
    <subcellularLocation>
        <location evidence="1 8">Cytoplasm</location>
    </subcellularLocation>
</comment>
<accession>A0A7Y9IUB6</accession>
<dbReference type="InterPro" id="IPR011063">
    <property type="entry name" value="TilS/TtcA_N"/>
</dbReference>
<comment type="function">
    <text evidence="8">Ligates lysine onto the cytidine present at position 34 of the AUA codon-specific tRNA(Ile) that contains the anticodon CAU, in an ATP-dependent manner. Cytidine is converted to lysidine, thus changing the amino acid specificity of the tRNA from methionine to isoleucine.</text>
</comment>
<dbReference type="PANTHER" id="PTHR43033">
    <property type="entry name" value="TRNA(ILE)-LYSIDINE SYNTHASE-RELATED"/>
    <property type="match status" value="1"/>
</dbReference>
<dbReference type="RefSeq" id="WP_179586657.1">
    <property type="nucleotide sequence ID" value="NZ_JACBYR010000001.1"/>
</dbReference>
<evidence type="ECO:0000256" key="2">
    <source>
        <dbReference type="ARBA" id="ARBA00022490"/>
    </source>
</evidence>
<evidence type="ECO:0000259" key="9">
    <source>
        <dbReference type="SMART" id="SM00977"/>
    </source>
</evidence>
<dbReference type="GO" id="GO:0005737">
    <property type="term" value="C:cytoplasm"/>
    <property type="evidence" value="ECO:0007669"/>
    <property type="project" value="UniProtKB-SubCell"/>
</dbReference>
<keyword evidence="5 8" id="KW-0547">Nucleotide-binding</keyword>
<proteinExistence type="inferred from homology"/>
<dbReference type="InterPro" id="IPR012795">
    <property type="entry name" value="tRNA_Ile_lys_synt_N"/>
</dbReference>